<dbReference type="Proteomes" id="UP000078343">
    <property type="component" value="Unassembled WGS sequence"/>
</dbReference>
<evidence type="ECO:0000313" key="2">
    <source>
        <dbReference type="EMBL" id="OAP60153.1"/>
    </source>
</evidence>
<dbReference type="RefSeq" id="XP_018693520.1">
    <property type="nucleotide sequence ID" value="XM_018836667.1"/>
</dbReference>
<reference evidence="2 3" key="1">
    <citation type="submission" date="2016-04" db="EMBL/GenBank/DDBJ databases">
        <title>Draft genome of Fonsecaea erecta CBS 125763.</title>
        <authorList>
            <person name="Weiss V.A."/>
            <person name="Vicente V.A."/>
            <person name="Raittz R.T."/>
            <person name="Moreno L.F."/>
            <person name="De Souza E.M."/>
            <person name="Pedrosa F.O."/>
            <person name="Steffens M.B."/>
            <person name="Faoro H."/>
            <person name="Tadra-Sfeir M.Z."/>
            <person name="Najafzadeh M.J."/>
            <person name="Felipe M.S."/>
            <person name="Teixeira M."/>
            <person name="Sun J."/>
            <person name="Xi L."/>
            <person name="Gomes R."/>
            <person name="De Azevedo C.M."/>
            <person name="Salgado C.G."/>
            <person name="Da Silva M.B."/>
            <person name="Nascimento M.F."/>
            <person name="Queiroz-Telles F."/>
            <person name="Attili D.S."/>
            <person name="Gorbushina A."/>
        </authorList>
    </citation>
    <scope>NUCLEOTIDE SEQUENCE [LARGE SCALE GENOMIC DNA]</scope>
    <source>
        <strain evidence="2 3">CBS 125763</strain>
    </source>
</reference>
<protein>
    <recommendedName>
        <fullName evidence="4">Cyclase</fullName>
    </recommendedName>
</protein>
<accession>A0A178ZLQ8</accession>
<dbReference type="AlphaFoldDB" id="A0A178ZLQ8"/>
<dbReference type="OrthoDB" id="5396at2759"/>
<comment type="caution">
    <text evidence="2">The sequence shown here is derived from an EMBL/GenBank/DDBJ whole genome shotgun (WGS) entry which is preliminary data.</text>
</comment>
<dbReference type="GO" id="GO:0019441">
    <property type="term" value="P:L-tryptophan catabolic process to kynurenine"/>
    <property type="evidence" value="ECO:0007669"/>
    <property type="project" value="InterPro"/>
</dbReference>
<gene>
    <name evidence="2" type="ORF">AYL99_05155</name>
</gene>
<proteinExistence type="inferred from homology"/>
<dbReference type="PANTHER" id="PTHR34861">
    <property type="match status" value="1"/>
</dbReference>
<evidence type="ECO:0008006" key="4">
    <source>
        <dbReference type="Google" id="ProtNLM"/>
    </source>
</evidence>
<dbReference type="Pfam" id="PF04199">
    <property type="entry name" value="Cyclase"/>
    <property type="match status" value="1"/>
</dbReference>
<dbReference type="GO" id="GO:0004061">
    <property type="term" value="F:arylformamidase activity"/>
    <property type="evidence" value="ECO:0007669"/>
    <property type="project" value="InterPro"/>
</dbReference>
<dbReference type="InterPro" id="IPR037175">
    <property type="entry name" value="KFase_sf"/>
</dbReference>
<sequence>MSSPYVDFDSLPQVQGQPHGNTWGLWGQNDELGTLNYLTPDVVKRAVQEVKGGISIQLDLRLDYFQERLVGREPFGHQIIDFKERLKGTPDEVFGHDDVITLNTQSSSQWDGLRHIAVQHCGLYYNGMKHRDIDEKLEDGRLGIHRWAERGGIVGRGVLLDYHAWREQTGKPAVVANSTFSITTEELDQVAQHQNVLFHDGDILIIRSGFTAWHARASPEERQAAIQRSTFIGVEASLQSVKWLWNHHFSAVAGDTIAFESQPISFGVEGKMNLHEWLLGHWGTPIGELWDLETLSEVCRERRQWSFLLTSAPLNVFGGVGSPPNVLAIL</sequence>
<comment type="similarity">
    <text evidence="1">Belongs to the Cyclase 1 superfamily.</text>
</comment>
<dbReference type="SUPFAM" id="SSF102198">
    <property type="entry name" value="Putative cyclase"/>
    <property type="match status" value="1"/>
</dbReference>
<dbReference type="GeneID" id="30009323"/>
<dbReference type="PANTHER" id="PTHR34861:SF10">
    <property type="entry name" value="CYCLASE"/>
    <property type="match status" value="1"/>
</dbReference>
<evidence type="ECO:0000313" key="3">
    <source>
        <dbReference type="Proteomes" id="UP000078343"/>
    </source>
</evidence>
<organism evidence="2 3">
    <name type="scientific">Fonsecaea erecta</name>
    <dbReference type="NCBI Taxonomy" id="1367422"/>
    <lineage>
        <taxon>Eukaryota</taxon>
        <taxon>Fungi</taxon>
        <taxon>Dikarya</taxon>
        <taxon>Ascomycota</taxon>
        <taxon>Pezizomycotina</taxon>
        <taxon>Eurotiomycetes</taxon>
        <taxon>Chaetothyriomycetidae</taxon>
        <taxon>Chaetothyriales</taxon>
        <taxon>Herpotrichiellaceae</taxon>
        <taxon>Fonsecaea</taxon>
    </lineage>
</organism>
<evidence type="ECO:0000256" key="1">
    <source>
        <dbReference type="ARBA" id="ARBA00007865"/>
    </source>
</evidence>
<dbReference type="InterPro" id="IPR007325">
    <property type="entry name" value="KFase/CYL"/>
</dbReference>
<name>A0A178ZLQ8_9EURO</name>
<dbReference type="EMBL" id="LVYI01000004">
    <property type="protein sequence ID" value="OAP60153.1"/>
    <property type="molecule type" value="Genomic_DNA"/>
</dbReference>
<keyword evidence="3" id="KW-1185">Reference proteome</keyword>
<dbReference type="Gene3D" id="3.50.30.50">
    <property type="entry name" value="Putative cyclase"/>
    <property type="match status" value="1"/>
</dbReference>
<dbReference type="STRING" id="1367422.A0A178ZLQ8"/>